<dbReference type="GO" id="GO:0072659">
    <property type="term" value="P:protein localization to plasma membrane"/>
    <property type="evidence" value="ECO:0007669"/>
    <property type="project" value="TreeGrafter"/>
</dbReference>
<dbReference type="Gene3D" id="3.30.479.30">
    <property type="entry name" value="Band 7 domain"/>
    <property type="match status" value="1"/>
</dbReference>
<dbReference type="AlphaFoldDB" id="A0A941IL21"/>
<feature type="coiled-coil region" evidence="4">
    <location>
        <begin position="197"/>
        <end position="224"/>
    </location>
</feature>
<dbReference type="PANTHER" id="PTHR13806">
    <property type="entry name" value="FLOTILLIN-RELATED"/>
    <property type="match status" value="1"/>
</dbReference>
<accession>A0A941IL21</accession>
<dbReference type="Proteomes" id="UP000676325">
    <property type="component" value="Unassembled WGS sequence"/>
</dbReference>
<dbReference type="InterPro" id="IPR036013">
    <property type="entry name" value="Band_7/SPFH_dom_sf"/>
</dbReference>
<gene>
    <name evidence="7" type="ORF">KDK95_24770</name>
</gene>
<evidence type="ECO:0000313" key="7">
    <source>
        <dbReference type="EMBL" id="MBR7829542.1"/>
    </source>
</evidence>
<dbReference type="Pfam" id="PF15975">
    <property type="entry name" value="Flot"/>
    <property type="match status" value="1"/>
</dbReference>
<evidence type="ECO:0000256" key="2">
    <source>
        <dbReference type="ARBA" id="ARBA00007161"/>
    </source>
</evidence>
<name>A0A941IL21_9ACTN</name>
<feature type="domain" description="Band 7" evidence="6">
    <location>
        <begin position="19"/>
        <end position="192"/>
    </location>
</feature>
<dbReference type="GO" id="GO:0002020">
    <property type="term" value="F:protease binding"/>
    <property type="evidence" value="ECO:0007669"/>
    <property type="project" value="TreeGrafter"/>
</dbReference>
<evidence type="ECO:0000256" key="5">
    <source>
        <dbReference type="SAM" id="MobiDB-lite"/>
    </source>
</evidence>
<evidence type="ECO:0000256" key="4">
    <source>
        <dbReference type="SAM" id="Coils"/>
    </source>
</evidence>
<reference evidence="7" key="1">
    <citation type="submission" date="2021-04" db="EMBL/GenBank/DDBJ databases">
        <title>Genome based classification of Actinospica acidithermotolerans sp. nov., an actinobacterium isolated from an Indonesian hot spring.</title>
        <authorList>
            <person name="Kusuma A.B."/>
            <person name="Putra K.E."/>
            <person name="Nafisah S."/>
            <person name="Loh J."/>
            <person name="Nouioui I."/>
            <person name="Goodfellow M."/>
        </authorList>
    </citation>
    <scope>NUCLEOTIDE SEQUENCE</scope>
    <source>
        <strain evidence="7">MGRD01-02</strain>
    </source>
</reference>
<comment type="similarity">
    <text evidence="2">Belongs to the band 7/mec-2 family. Flotillin subfamily.</text>
</comment>
<evidence type="ECO:0000256" key="3">
    <source>
        <dbReference type="ARBA" id="ARBA00023136"/>
    </source>
</evidence>
<dbReference type="InterPro" id="IPR001107">
    <property type="entry name" value="Band_7"/>
</dbReference>
<protein>
    <submittedName>
        <fullName evidence="7">Flotillin family protein</fullName>
    </submittedName>
</protein>
<dbReference type="Pfam" id="PF01145">
    <property type="entry name" value="Band_7"/>
    <property type="match status" value="1"/>
</dbReference>
<dbReference type="EMBL" id="JAGSOH010000089">
    <property type="protein sequence ID" value="MBR7829542.1"/>
    <property type="molecule type" value="Genomic_DNA"/>
</dbReference>
<evidence type="ECO:0000313" key="8">
    <source>
        <dbReference type="Proteomes" id="UP000676325"/>
    </source>
</evidence>
<evidence type="ECO:0000259" key="6">
    <source>
        <dbReference type="SMART" id="SM00244"/>
    </source>
</evidence>
<dbReference type="PANTHER" id="PTHR13806:SF46">
    <property type="entry name" value="FLOTILLIN-1-RELATED"/>
    <property type="match status" value="1"/>
</dbReference>
<dbReference type="RefSeq" id="WP_212520675.1">
    <property type="nucleotide sequence ID" value="NZ_JAGSOH010000089.1"/>
</dbReference>
<dbReference type="InterPro" id="IPR027705">
    <property type="entry name" value="Flotillin_fam"/>
</dbReference>
<organism evidence="7 8">
    <name type="scientific">Actinospica acidithermotolerans</name>
    <dbReference type="NCBI Taxonomy" id="2828514"/>
    <lineage>
        <taxon>Bacteria</taxon>
        <taxon>Bacillati</taxon>
        <taxon>Actinomycetota</taxon>
        <taxon>Actinomycetes</taxon>
        <taxon>Catenulisporales</taxon>
        <taxon>Actinospicaceae</taxon>
        <taxon>Actinospica</taxon>
    </lineage>
</organism>
<dbReference type="SMART" id="SM00244">
    <property type="entry name" value="PHB"/>
    <property type="match status" value="1"/>
</dbReference>
<proteinExistence type="inferred from homology"/>
<feature type="coiled-coil region" evidence="4">
    <location>
        <begin position="255"/>
        <end position="319"/>
    </location>
</feature>
<sequence length="481" mass="50610">MIAAISVGGILVLTAVFKAMWRVAEPNQALLISGARHRTDGVDEGMGFRIVTGRGTLVIPGVQAVRRLSLDLNEADLAVDCVTSQGIPVHVKGVVIFKVGDDLVSIANAARRFLDQQGNMNARVHNILAGHLRSIVGSLTVEEMIRDRERLTEQTRATSGHEMEKLGLTIDSLQIQEIEDPTGYIKALAAPHTAAVQRDARIAAAAAEREATEAEAEANARKSEAIRNSNIQQAGYQAEVDQANATAKLAGPLAEAAARQEVVVQETKVAELEARKREQQLQVDVRKPADAEAYKTVTLAQAQRESKVHEAEAAAKETELRATADAMRVKAAAEAEAAATRARGLASAEATRATGEAEAAASKARGLAEAEAAKARGLAEAEAIKARAAALAENQEAVIAQQLAENWPEIVKAGAGAFAGVDHMVVLNGAEGVNDLLAKALTMGGTGLGLARQLLASMKEEPAATEPATANHVPPQQVSIQ</sequence>
<dbReference type="InterPro" id="IPR031905">
    <property type="entry name" value="Flotillin_C"/>
</dbReference>
<keyword evidence="4" id="KW-0175">Coiled coil</keyword>
<dbReference type="CDD" id="cd03399">
    <property type="entry name" value="SPFH_flotillin"/>
    <property type="match status" value="1"/>
</dbReference>
<evidence type="ECO:0000256" key="1">
    <source>
        <dbReference type="ARBA" id="ARBA00004370"/>
    </source>
</evidence>
<dbReference type="GO" id="GO:0005886">
    <property type="term" value="C:plasma membrane"/>
    <property type="evidence" value="ECO:0007669"/>
    <property type="project" value="TreeGrafter"/>
</dbReference>
<comment type="caution">
    <text evidence="7">The sequence shown here is derived from an EMBL/GenBank/DDBJ whole genome shotgun (WGS) entry which is preliminary data.</text>
</comment>
<comment type="subcellular location">
    <subcellularLocation>
        <location evidence="1">Membrane</location>
    </subcellularLocation>
</comment>
<feature type="region of interest" description="Disordered" evidence="5">
    <location>
        <begin position="459"/>
        <end position="481"/>
    </location>
</feature>
<dbReference type="SUPFAM" id="SSF117892">
    <property type="entry name" value="Band 7/SPFH domain"/>
    <property type="match status" value="1"/>
</dbReference>
<keyword evidence="3" id="KW-0472">Membrane</keyword>
<keyword evidence="8" id="KW-1185">Reference proteome</keyword>